<name>A0A9P9IVZ9_9PLEO</name>
<evidence type="ECO:0000313" key="3">
    <source>
        <dbReference type="Proteomes" id="UP000700596"/>
    </source>
</evidence>
<dbReference type="PANTHER" id="PTHR33112:SF16">
    <property type="entry name" value="HETEROKARYON INCOMPATIBILITY DOMAIN-CONTAINING PROTEIN"/>
    <property type="match status" value="1"/>
</dbReference>
<dbReference type="Proteomes" id="UP000700596">
    <property type="component" value="Unassembled WGS sequence"/>
</dbReference>
<comment type="caution">
    <text evidence="2">The sequence shown here is derived from an EMBL/GenBank/DDBJ whole genome shotgun (WGS) entry which is preliminary data.</text>
</comment>
<dbReference type="InterPro" id="IPR010730">
    <property type="entry name" value="HET"/>
</dbReference>
<dbReference type="Pfam" id="PF06985">
    <property type="entry name" value="HET"/>
    <property type="match status" value="1"/>
</dbReference>
<dbReference type="EMBL" id="JAGMWT010000002">
    <property type="protein sequence ID" value="KAH7135647.1"/>
    <property type="molecule type" value="Genomic_DNA"/>
</dbReference>
<evidence type="ECO:0000259" key="1">
    <source>
        <dbReference type="Pfam" id="PF06985"/>
    </source>
</evidence>
<proteinExistence type="predicted"/>
<evidence type="ECO:0000313" key="2">
    <source>
        <dbReference type="EMBL" id="KAH7135647.1"/>
    </source>
</evidence>
<keyword evidence="3" id="KW-1185">Reference proteome</keyword>
<feature type="domain" description="Heterokaryon incompatibility" evidence="1">
    <location>
        <begin position="180"/>
        <end position="336"/>
    </location>
</feature>
<dbReference type="OrthoDB" id="2958217at2759"/>
<dbReference type="PANTHER" id="PTHR33112">
    <property type="entry name" value="DOMAIN PROTEIN, PUTATIVE-RELATED"/>
    <property type="match status" value="1"/>
</dbReference>
<protein>
    <submittedName>
        <fullName evidence="2">Heterokaryon incompatibility protein-domain-containing protein</fullName>
    </submittedName>
</protein>
<organism evidence="2 3">
    <name type="scientific">Dendryphion nanum</name>
    <dbReference type="NCBI Taxonomy" id="256645"/>
    <lineage>
        <taxon>Eukaryota</taxon>
        <taxon>Fungi</taxon>
        <taxon>Dikarya</taxon>
        <taxon>Ascomycota</taxon>
        <taxon>Pezizomycotina</taxon>
        <taxon>Dothideomycetes</taxon>
        <taxon>Pleosporomycetidae</taxon>
        <taxon>Pleosporales</taxon>
        <taxon>Torulaceae</taxon>
        <taxon>Dendryphion</taxon>
    </lineage>
</organism>
<accession>A0A9P9IVZ9</accession>
<sequence length="640" mass="73155">MLCSVCKNTLEGMLDPTITRRLGFRDTARQGTTEAEQYTYGHHFTHQSFIGSLGLGCHICYSFFKDNVEIIMYTGLDNVGPNFFSTLQVDIRDNVPTVVITCGGMISSTELEYMNGNDNLENLVYDLGHNTGSQGTWSQIRANYINSTYFPSRLLKIDQNNQPATYKLVKREDCAPGLRYTALSYVWGTESKESTLRLLQSNFEKFREGGCIDDLPKTFRDAIHVTTKFDTQYIWIDSLCIIQDSLKDWQAESATMQDVYSNSMLTISATAGSNAHAGLFYERDVTSFAPTMLEIKLSSGHNPILFRHSKEMSPTFVTNTWLNNNKVISRGWCLQERLLSPRVLHFGAQQVFWECWQQHASEINPQYITVLSQGSRPDQSPGTSHPLLWKSLIGELRNPQGICRNSFEEVLNKWYSMMIIYTTWDLHRGLCWTIPPIFENREPTDLKPSWSWISVLDSISYANIIDSPEIYWFVAESDCKLCVQSEGSTNTKEVRVLFEQKFGCANVIIVFKTYSDYLELTGPWAAFVTDTVSNDRGFNIHLVRHFEHPDTGTKVIPYPMYESPYLSFAAELESMERVFCIFMKSTLMKNGSHVLFALVFAEDRETATFRRIGIVTTEWQSLGDSIEFVNSFERKTITVI</sequence>
<reference evidence="2" key="1">
    <citation type="journal article" date="2021" name="Nat. Commun.">
        <title>Genetic determinants of endophytism in the Arabidopsis root mycobiome.</title>
        <authorList>
            <person name="Mesny F."/>
            <person name="Miyauchi S."/>
            <person name="Thiergart T."/>
            <person name="Pickel B."/>
            <person name="Atanasova L."/>
            <person name="Karlsson M."/>
            <person name="Huettel B."/>
            <person name="Barry K.W."/>
            <person name="Haridas S."/>
            <person name="Chen C."/>
            <person name="Bauer D."/>
            <person name="Andreopoulos W."/>
            <person name="Pangilinan J."/>
            <person name="LaButti K."/>
            <person name="Riley R."/>
            <person name="Lipzen A."/>
            <person name="Clum A."/>
            <person name="Drula E."/>
            <person name="Henrissat B."/>
            <person name="Kohler A."/>
            <person name="Grigoriev I.V."/>
            <person name="Martin F.M."/>
            <person name="Hacquard S."/>
        </authorList>
    </citation>
    <scope>NUCLEOTIDE SEQUENCE</scope>
    <source>
        <strain evidence="2">MPI-CAGE-CH-0243</strain>
    </source>
</reference>
<dbReference type="AlphaFoldDB" id="A0A9P9IVZ9"/>
<gene>
    <name evidence="2" type="ORF">B0J11DRAFT_502458</name>
</gene>